<reference evidence="2" key="1">
    <citation type="submission" date="2022-12" db="EMBL/GenBank/DDBJ databases">
        <authorList>
            <person name="Petersen C."/>
        </authorList>
    </citation>
    <scope>NUCLEOTIDE SEQUENCE</scope>
    <source>
        <strain evidence="2">IBT 17660</strain>
    </source>
</reference>
<name>A0A9W9WY31_9EURO</name>
<organism evidence="2 3">
    <name type="scientific">Penicillium desertorum</name>
    <dbReference type="NCBI Taxonomy" id="1303715"/>
    <lineage>
        <taxon>Eukaryota</taxon>
        <taxon>Fungi</taxon>
        <taxon>Dikarya</taxon>
        <taxon>Ascomycota</taxon>
        <taxon>Pezizomycotina</taxon>
        <taxon>Eurotiomycetes</taxon>
        <taxon>Eurotiomycetidae</taxon>
        <taxon>Eurotiales</taxon>
        <taxon>Aspergillaceae</taxon>
        <taxon>Penicillium</taxon>
    </lineage>
</organism>
<evidence type="ECO:0008006" key="4">
    <source>
        <dbReference type="Google" id="ProtNLM"/>
    </source>
</evidence>
<keyword evidence="3" id="KW-1185">Reference proteome</keyword>
<protein>
    <recommendedName>
        <fullName evidence="4">DNA-directed RNA polymerase M/15kDa subunit domain-containing protein</fullName>
    </recommendedName>
</protein>
<evidence type="ECO:0000256" key="1">
    <source>
        <dbReference type="SAM" id="MobiDB-lite"/>
    </source>
</evidence>
<feature type="compositionally biased region" description="Basic and acidic residues" evidence="1">
    <location>
        <begin position="56"/>
        <end position="75"/>
    </location>
</feature>
<gene>
    <name evidence="2" type="ORF">N7530_004372</name>
</gene>
<proteinExistence type="predicted"/>
<comment type="caution">
    <text evidence="2">The sequence shown here is derived from an EMBL/GenBank/DDBJ whole genome shotgun (WGS) entry which is preliminary data.</text>
</comment>
<accession>A0A9W9WY31</accession>
<evidence type="ECO:0000313" key="3">
    <source>
        <dbReference type="Proteomes" id="UP001147760"/>
    </source>
</evidence>
<sequence length="92" mass="9750">MTPRYEAPRGLSFCPYCANILAIAKIDTEIKGICRTCPYVCSIGDIASPVPDSDDDNNKVDGNEVDGNKVGRNKVDANAVDGNAVNDTNVSS</sequence>
<feature type="region of interest" description="Disordered" evidence="1">
    <location>
        <begin position="48"/>
        <end position="92"/>
    </location>
</feature>
<dbReference type="Proteomes" id="UP001147760">
    <property type="component" value="Unassembled WGS sequence"/>
</dbReference>
<dbReference type="AlphaFoldDB" id="A0A9W9WY31"/>
<evidence type="ECO:0000313" key="2">
    <source>
        <dbReference type="EMBL" id="KAJ5478863.1"/>
    </source>
</evidence>
<dbReference type="OrthoDB" id="4366211at2759"/>
<dbReference type="EMBL" id="JAPWDO010000003">
    <property type="protein sequence ID" value="KAJ5478863.1"/>
    <property type="molecule type" value="Genomic_DNA"/>
</dbReference>
<reference evidence="2" key="2">
    <citation type="journal article" date="2023" name="IMA Fungus">
        <title>Comparative genomic study of the Penicillium genus elucidates a diverse pangenome and 15 lateral gene transfer events.</title>
        <authorList>
            <person name="Petersen C."/>
            <person name="Sorensen T."/>
            <person name="Nielsen M.R."/>
            <person name="Sondergaard T.E."/>
            <person name="Sorensen J.L."/>
            <person name="Fitzpatrick D.A."/>
            <person name="Frisvad J.C."/>
            <person name="Nielsen K.L."/>
        </authorList>
    </citation>
    <scope>NUCLEOTIDE SEQUENCE</scope>
    <source>
        <strain evidence="2">IBT 17660</strain>
    </source>
</reference>